<dbReference type="STRING" id="3469.A0A4Y7L7F4"/>
<organism evidence="1 2">
    <name type="scientific">Papaver somniferum</name>
    <name type="common">Opium poppy</name>
    <dbReference type="NCBI Taxonomy" id="3469"/>
    <lineage>
        <taxon>Eukaryota</taxon>
        <taxon>Viridiplantae</taxon>
        <taxon>Streptophyta</taxon>
        <taxon>Embryophyta</taxon>
        <taxon>Tracheophyta</taxon>
        <taxon>Spermatophyta</taxon>
        <taxon>Magnoliopsida</taxon>
        <taxon>Ranunculales</taxon>
        <taxon>Papaveraceae</taxon>
        <taxon>Papaveroideae</taxon>
        <taxon>Papaver</taxon>
    </lineage>
</organism>
<evidence type="ECO:0000313" key="2">
    <source>
        <dbReference type="Proteomes" id="UP000316621"/>
    </source>
</evidence>
<dbReference type="Gramene" id="RZC80311">
    <property type="protein sequence ID" value="RZC80311"/>
    <property type="gene ID" value="C5167_042887"/>
</dbReference>
<dbReference type="EMBL" id="CM010724">
    <property type="protein sequence ID" value="RZC80311.1"/>
    <property type="molecule type" value="Genomic_DNA"/>
</dbReference>
<evidence type="ECO:0000313" key="1">
    <source>
        <dbReference type="EMBL" id="RZC80311.1"/>
    </source>
</evidence>
<gene>
    <name evidence="1" type="ORF">C5167_042887</name>
</gene>
<keyword evidence="2" id="KW-1185">Reference proteome</keyword>
<proteinExistence type="predicted"/>
<accession>A0A4Y7L7F4</accession>
<dbReference type="GO" id="GO:0005840">
    <property type="term" value="C:ribosome"/>
    <property type="evidence" value="ECO:0007669"/>
    <property type="project" value="InterPro"/>
</dbReference>
<dbReference type="GO" id="GO:0003723">
    <property type="term" value="F:RNA binding"/>
    <property type="evidence" value="ECO:0007669"/>
    <property type="project" value="InterPro"/>
</dbReference>
<protein>
    <submittedName>
        <fullName evidence="1">Uncharacterized protein</fullName>
    </submittedName>
</protein>
<dbReference type="Gene3D" id="1.20.58.110">
    <property type="entry name" value="Ribosomal protein S20"/>
    <property type="match status" value="1"/>
</dbReference>
<dbReference type="InterPro" id="IPR036510">
    <property type="entry name" value="Ribosomal_bS20_sf"/>
</dbReference>
<name>A0A4Y7L7F4_PAPSO</name>
<reference evidence="1 2" key="1">
    <citation type="journal article" date="2018" name="Science">
        <title>The opium poppy genome and morphinan production.</title>
        <authorList>
            <person name="Guo L."/>
            <person name="Winzer T."/>
            <person name="Yang X."/>
            <person name="Li Y."/>
            <person name="Ning Z."/>
            <person name="He Z."/>
            <person name="Teodor R."/>
            <person name="Lu Y."/>
            <person name="Bowser T.A."/>
            <person name="Graham I.A."/>
            <person name="Ye K."/>
        </authorList>
    </citation>
    <scope>NUCLEOTIDE SEQUENCE [LARGE SCALE GENOMIC DNA]</scope>
    <source>
        <strain evidence="2">cv. HN1</strain>
        <tissue evidence="1">Leaves</tissue>
    </source>
</reference>
<dbReference type="GO" id="GO:0006412">
    <property type="term" value="P:translation"/>
    <property type="evidence" value="ECO:0007669"/>
    <property type="project" value="InterPro"/>
</dbReference>
<dbReference type="Proteomes" id="UP000316621">
    <property type="component" value="Chromosome 10"/>
</dbReference>
<dbReference type="GO" id="GO:0003735">
    <property type="term" value="F:structural constituent of ribosome"/>
    <property type="evidence" value="ECO:0007669"/>
    <property type="project" value="InterPro"/>
</dbReference>
<dbReference type="AlphaFoldDB" id="A0A4Y7L7F4"/>
<sequence>MRKLLMQVSNTYRVKEGALIVSFALSRRATLSQTWVTAGIFCIEVVLADALMREHTARQEDEQNTNKASEWGNISLDPNEVVYNNSLFRNWRGTRKSVVCVAAPAKKAESAAKNARQAVKRRVGNKAKKSEMKTILAHKINHQMDVEGLKKVNKDKKFMLEVPWFKS</sequence>